<comment type="caution">
    <text evidence="2">The sequence shown here is derived from an EMBL/GenBank/DDBJ whole genome shotgun (WGS) entry which is preliminary data.</text>
</comment>
<dbReference type="PANTHER" id="PTHR37201">
    <property type="entry name" value="WD REPEAT PROTEIN"/>
    <property type="match status" value="1"/>
</dbReference>
<gene>
    <name evidence="2" type="ORF">VaNZ11_014739</name>
</gene>
<evidence type="ECO:0000313" key="2">
    <source>
        <dbReference type="EMBL" id="GLI70005.1"/>
    </source>
</evidence>
<feature type="compositionally biased region" description="Gly residues" evidence="1">
    <location>
        <begin position="272"/>
        <end position="288"/>
    </location>
</feature>
<feature type="non-terminal residue" evidence="2">
    <location>
        <position position="1"/>
    </location>
</feature>
<dbReference type="Proteomes" id="UP001165090">
    <property type="component" value="Unassembled WGS sequence"/>
</dbReference>
<sequence>SALITVSLIVQYMQTPHRVSRHTLTAFGPRPGVVALAPCVKNVASTSNSCIRFRPVRSCHRPQPPSIKSSSVCRTAPVQQAGSVEDEPSWRYLSDVEVDELVSDAAGFVCVLDELRPLDPVSFNPFYELWIRIARIPPEERYRLLAELEPGSFRSLWRASMARYVLDEARSLELFADTSVWEDFPSQPGEVFTYDGRCESYQLRGREGVTLERVISSKGGGGSMVPGLVAEASSLPSTPWLRPAVGAPELRTSRFKQLFFVPLPPPLLPDGEGTGADEGGGSSGGGSAGRSLLGDAVPPRIYSRIVLPLAGPLDRWWDPLYGRLRVQLALTPLSRDAGADLQVLYPEDPDAGASDQFDEG</sequence>
<dbReference type="EMBL" id="BSDZ01000089">
    <property type="protein sequence ID" value="GLI70005.1"/>
    <property type="molecule type" value="Genomic_DNA"/>
</dbReference>
<feature type="region of interest" description="Disordered" evidence="1">
    <location>
        <begin position="267"/>
        <end position="290"/>
    </location>
</feature>
<protein>
    <submittedName>
        <fullName evidence="2">Uncharacterized protein</fullName>
    </submittedName>
</protein>
<feature type="non-terminal residue" evidence="2">
    <location>
        <position position="360"/>
    </location>
</feature>
<evidence type="ECO:0000256" key="1">
    <source>
        <dbReference type="SAM" id="MobiDB-lite"/>
    </source>
</evidence>
<reference evidence="2 3" key="1">
    <citation type="journal article" date="2023" name="IScience">
        <title>Expanded male sex-determining region conserved during the evolution of homothallism in the green alga Volvox.</title>
        <authorList>
            <person name="Yamamoto K."/>
            <person name="Matsuzaki R."/>
            <person name="Mahakham W."/>
            <person name="Heman W."/>
            <person name="Sekimoto H."/>
            <person name="Kawachi M."/>
            <person name="Minakuchi Y."/>
            <person name="Toyoda A."/>
            <person name="Nozaki H."/>
        </authorList>
    </citation>
    <scope>NUCLEOTIDE SEQUENCE [LARGE SCALE GENOMIC DNA]</scope>
    <source>
        <strain evidence="2 3">NIES-4468</strain>
    </source>
</reference>
<proteinExistence type="predicted"/>
<dbReference type="PANTHER" id="PTHR37201:SF1">
    <property type="entry name" value="WD REPEAT PROTEIN"/>
    <property type="match status" value="1"/>
</dbReference>
<accession>A0ABQ5SJ58</accession>
<organism evidence="2 3">
    <name type="scientific">Volvox africanus</name>
    <dbReference type="NCBI Taxonomy" id="51714"/>
    <lineage>
        <taxon>Eukaryota</taxon>
        <taxon>Viridiplantae</taxon>
        <taxon>Chlorophyta</taxon>
        <taxon>core chlorophytes</taxon>
        <taxon>Chlorophyceae</taxon>
        <taxon>CS clade</taxon>
        <taxon>Chlamydomonadales</taxon>
        <taxon>Volvocaceae</taxon>
        <taxon>Volvox</taxon>
    </lineage>
</organism>
<name>A0ABQ5SJ58_9CHLO</name>
<keyword evidence="3" id="KW-1185">Reference proteome</keyword>
<evidence type="ECO:0000313" key="3">
    <source>
        <dbReference type="Proteomes" id="UP001165090"/>
    </source>
</evidence>